<dbReference type="EMBL" id="ML179279">
    <property type="protein sequence ID" value="THU92460.1"/>
    <property type="molecule type" value="Genomic_DNA"/>
</dbReference>
<proteinExistence type="predicted"/>
<gene>
    <name evidence="1" type="ORF">K435DRAFT_840592</name>
</gene>
<reference evidence="1 2" key="1">
    <citation type="journal article" date="2019" name="Nat. Ecol. Evol.">
        <title>Megaphylogeny resolves global patterns of mushroom evolution.</title>
        <authorList>
            <person name="Varga T."/>
            <person name="Krizsan K."/>
            <person name="Foldi C."/>
            <person name="Dima B."/>
            <person name="Sanchez-Garcia M."/>
            <person name="Sanchez-Ramirez S."/>
            <person name="Szollosi G.J."/>
            <person name="Szarkandi J.G."/>
            <person name="Papp V."/>
            <person name="Albert L."/>
            <person name="Andreopoulos W."/>
            <person name="Angelini C."/>
            <person name="Antonin V."/>
            <person name="Barry K.W."/>
            <person name="Bougher N.L."/>
            <person name="Buchanan P."/>
            <person name="Buyck B."/>
            <person name="Bense V."/>
            <person name="Catcheside P."/>
            <person name="Chovatia M."/>
            <person name="Cooper J."/>
            <person name="Damon W."/>
            <person name="Desjardin D."/>
            <person name="Finy P."/>
            <person name="Geml J."/>
            <person name="Haridas S."/>
            <person name="Hughes K."/>
            <person name="Justo A."/>
            <person name="Karasinski D."/>
            <person name="Kautmanova I."/>
            <person name="Kiss B."/>
            <person name="Kocsube S."/>
            <person name="Kotiranta H."/>
            <person name="LaButti K.M."/>
            <person name="Lechner B.E."/>
            <person name="Liimatainen K."/>
            <person name="Lipzen A."/>
            <person name="Lukacs Z."/>
            <person name="Mihaltcheva S."/>
            <person name="Morgado L.N."/>
            <person name="Niskanen T."/>
            <person name="Noordeloos M.E."/>
            <person name="Ohm R.A."/>
            <person name="Ortiz-Santana B."/>
            <person name="Ovrebo C."/>
            <person name="Racz N."/>
            <person name="Riley R."/>
            <person name="Savchenko A."/>
            <person name="Shiryaev A."/>
            <person name="Soop K."/>
            <person name="Spirin V."/>
            <person name="Szebenyi C."/>
            <person name="Tomsovsky M."/>
            <person name="Tulloss R.E."/>
            <person name="Uehling J."/>
            <person name="Grigoriev I.V."/>
            <person name="Vagvolgyi C."/>
            <person name="Papp T."/>
            <person name="Martin F.M."/>
            <person name="Miettinen O."/>
            <person name="Hibbett D.S."/>
            <person name="Nagy L.G."/>
        </authorList>
    </citation>
    <scope>NUCLEOTIDE SEQUENCE [LARGE SCALE GENOMIC DNA]</scope>
    <source>
        <strain evidence="1 2">CBS 962.96</strain>
    </source>
</reference>
<sequence length="179" mass="21248">MNDLESLSKEMQLLSIRSTSKVPENDDDWYKTPNRMNECLTLKYMEDDEPWFDLPLPYMPKPDFRHEPPKLVYGFGFRYNELIDYAAKKRLVPPREKIRFGDFLDAWCTAVDQLHIECGLEGSHVYMFSHAPYSKHADLVLVLWDNYSDGIPFPEFTLPAKKKMIQIWKKRGIPKRPMW</sequence>
<dbReference type="AlphaFoldDB" id="A0A4S8LT43"/>
<organism evidence="1 2">
    <name type="scientific">Dendrothele bispora (strain CBS 962.96)</name>
    <dbReference type="NCBI Taxonomy" id="1314807"/>
    <lineage>
        <taxon>Eukaryota</taxon>
        <taxon>Fungi</taxon>
        <taxon>Dikarya</taxon>
        <taxon>Basidiomycota</taxon>
        <taxon>Agaricomycotina</taxon>
        <taxon>Agaricomycetes</taxon>
        <taxon>Agaricomycetidae</taxon>
        <taxon>Agaricales</taxon>
        <taxon>Agaricales incertae sedis</taxon>
        <taxon>Dendrothele</taxon>
    </lineage>
</organism>
<evidence type="ECO:0000313" key="2">
    <source>
        <dbReference type="Proteomes" id="UP000297245"/>
    </source>
</evidence>
<evidence type="ECO:0000313" key="1">
    <source>
        <dbReference type="EMBL" id="THU92460.1"/>
    </source>
</evidence>
<protein>
    <submittedName>
        <fullName evidence="1">Uncharacterized protein</fullName>
    </submittedName>
</protein>
<accession>A0A4S8LT43</accession>
<name>A0A4S8LT43_DENBC</name>
<dbReference type="OrthoDB" id="3283998at2759"/>
<keyword evidence="2" id="KW-1185">Reference proteome</keyword>
<dbReference type="Proteomes" id="UP000297245">
    <property type="component" value="Unassembled WGS sequence"/>
</dbReference>